<evidence type="ECO:0000313" key="11">
    <source>
        <dbReference type="Proteomes" id="UP000612808"/>
    </source>
</evidence>
<proteinExistence type="inferred from homology"/>
<feature type="transmembrane region" description="Helical" evidence="9">
    <location>
        <begin position="284"/>
        <end position="305"/>
    </location>
</feature>
<keyword evidence="8 9" id="KW-0472">Membrane</keyword>
<keyword evidence="2" id="KW-0813">Transport</keyword>
<feature type="transmembrane region" description="Helical" evidence="9">
    <location>
        <begin position="196"/>
        <end position="217"/>
    </location>
</feature>
<keyword evidence="11" id="KW-1185">Reference proteome</keyword>
<feature type="transmembrane region" description="Helical" evidence="9">
    <location>
        <begin position="73"/>
        <end position="94"/>
    </location>
</feature>
<evidence type="ECO:0000256" key="3">
    <source>
        <dbReference type="ARBA" id="ARBA00022475"/>
    </source>
</evidence>
<evidence type="ECO:0000256" key="6">
    <source>
        <dbReference type="ARBA" id="ARBA00022847"/>
    </source>
</evidence>
<gene>
    <name evidence="10" type="ORF">Aru02nite_57780</name>
</gene>
<feature type="transmembrane region" description="Helical" evidence="9">
    <location>
        <begin position="163"/>
        <end position="184"/>
    </location>
</feature>
<comment type="similarity">
    <text evidence="1">Belongs to the KdgT transporter family.</text>
</comment>
<dbReference type="Proteomes" id="UP000612808">
    <property type="component" value="Unassembled WGS sequence"/>
</dbReference>
<keyword evidence="7 9" id="KW-1133">Transmembrane helix</keyword>
<evidence type="ECO:0000313" key="10">
    <source>
        <dbReference type="EMBL" id="GID14889.1"/>
    </source>
</evidence>
<feature type="transmembrane region" description="Helical" evidence="9">
    <location>
        <begin position="46"/>
        <end position="66"/>
    </location>
</feature>
<dbReference type="GO" id="GO:0015649">
    <property type="term" value="F:2-keto-3-deoxygluconate:proton symporter activity"/>
    <property type="evidence" value="ECO:0007669"/>
    <property type="project" value="InterPro"/>
</dbReference>
<comment type="caution">
    <text evidence="10">The sequence shown here is derived from an EMBL/GenBank/DDBJ whole genome shotgun (WGS) entry which is preliminary data.</text>
</comment>
<dbReference type="GO" id="GO:0016020">
    <property type="term" value="C:membrane"/>
    <property type="evidence" value="ECO:0007669"/>
    <property type="project" value="InterPro"/>
</dbReference>
<accession>A0A8J3JDU4</accession>
<organism evidence="10 11">
    <name type="scientific">Actinocatenispora rupis</name>
    <dbReference type="NCBI Taxonomy" id="519421"/>
    <lineage>
        <taxon>Bacteria</taxon>
        <taxon>Bacillati</taxon>
        <taxon>Actinomycetota</taxon>
        <taxon>Actinomycetes</taxon>
        <taxon>Micromonosporales</taxon>
        <taxon>Micromonosporaceae</taxon>
        <taxon>Actinocatenispora</taxon>
    </lineage>
</organism>
<evidence type="ECO:0000256" key="1">
    <source>
        <dbReference type="ARBA" id="ARBA00006430"/>
    </source>
</evidence>
<name>A0A8J3JDU4_9ACTN</name>
<evidence type="ECO:0000256" key="7">
    <source>
        <dbReference type="ARBA" id="ARBA00022989"/>
    </source>
</evidence>
<feature type="transmembrane region" description="Helical" evidence="9">
    <location>
        <begin position="100"/>
        <end position="122"/>
    </location>
</feature>
<dbReference type="InterPro" id="IPR004684">
    <property type="entry name" value="2keto-3dGluconate_permease"/>
</dbReference>
<evidence type="ECO:0000256" key="8">
    <source>
        <dbReference type="ARBA" id="ARBA00023136"/>
    </source>
</evidence>
<keyword evidence="5 9" id="KW-0812">Transmembrane</keyword>
<dbReference type="AlphaFoldDB" id="A0A8J3JDU4"/>
<protein>
    <recommendedName>
        <fullName evidence="12">2-keto-3-deoxygluconate permease</fullName>
    </recommendedName>
</protein>
<feature type="transmembrane region" description="Helical" evidence="9">
    <location>
        <begin position="252"/>
        <end position="272"/>
    </location>
</feature>
<feature type="transmembrane region" description="Helical" evidence="9">
    <location>
        <begin position="134"/>
        <end position="157"/>
    </location>
</feature>
<evidence type="ECO:0000256" key="4">
    <source>
        <dbReference type="ARBA" id="ARBA00022597"/>
    </source>
</evidence>
<sequence length="345" mass="34422">MRVLSVAARLPGAPVLLPLAAGAVVGTWRPAGGGMGPFTGAVTGGAYAYITILLICVGAQITPASLRPVAGRVGIILTGATVVTGAAVLAYGVAAGPDGIAHVSPLAVAAVAVSTSPAMWLAIARRHGTAPDGWAGSVASTLNSAPVVPILLLLAISHHTGTVAWRSVLDATLPLAIGAAAGHLAPGCRTMLRAPIPVLVVLVAFSLGCRLDLHFIARQTPTGLVLGVVAGLVSGGLVVTGWRLFLHQPGTVGWAATACTITAPLLPAIAATTDPTWTPYVPAATAQAGVALIVTTLAAPALTAFSARHHARRQHHLDPGGAGSAAQPVTERARLATLTAVDQSP</sequence>
<evidence type="ECO:0000256" key="9">
    <source>
        <dbReference type="SAM" id="Phobius"/>
    </source>
</evidence>
<evidence type="ECO:0008006" key="12">
    <source>
        <dbReference type="Google" id="ProtNLM"/>
    </source>
</evidence>
<keyword evidence="6" id="KW-0769">Symport</keyword>
<evidence type="ECO:0000256" key="5">
    <source>
        <dbReference type="ARBA" id="ARBA00022692"/>
    </source>
</evidence>
<dbReference type="Pfam" id="PF03812">
    <property type="entry name" value="KdgT"/>
    <property type="match status" value="1"/>
</dbReference>
<dbReference type="EMBL" id="BOMB01000034">
    <property type="protein sequence ID" value="GID14889.1"/>
    <property type="molecule type" value="Genomic_DNA"/>
</dbReference>
<keyword evidence="4" id="KW-0762">Sugar transport</keyword>
<keyword evidence="3" id="KW-1003">Cell membrane</keyword>
<evidence type="ECO:0000256" key="2">
    <source>
        <dbReference type="ARBA" id="ARBA00022448"/>
    </source>
</evidence>
<dbReference type="RefSeq" id="WP_275408736.1">
    <property type="nucleotide sequence ID" value="NZ_BAAAZM010000012.1"/>
</dbReference>
<feature type="transmembrane region" description="Helical" evidence="9">
    <location>
        <begin position="223"/>
        <end position="245"/>
    </location>
</feature>
<reference evidence="10" key="1">
    <citation type="submission" date="2021-01" db="EMBL/GenBank/DDBJ databases">
        <title>Whole genome shotgun sequence of Actinocatenispora rupis NBRC 107355.</title>
        <authorList>
            <person name="Komaki H."/>
            <person name="Tamura T."/>
        </authorList>
    </citation>
    <scope>NUCLEOTIDE SEQUENCE</scope>
    <source>
        <strain evidence="10">NBRC 107355</strain>
    </source>
</reference>